<protein>
    <submittedName>
        <fullName evidence="7">Aspartate--tRNA ligase</fullName>
    </submittedName>
</protein>
<dbReference type="PANTHER" id="PTHR22594:SF5">
    <property type="entry name" value="ASPARTATE--TRNA LIGASE, MITOCHONDRIAL"/>
    <property type="match status" value="1"/>
</dbReference>
<feature type="non-terminal residue" evidence="7">
    <location>
        <position position="1"/>
    </location>
</feature>
<keyword evidence="1 7" id="KW-0436">Ligase</keyword>
<dbReference type="AlphaFoldDB" id="A0A2M7E391"/>
<dbReference type="InterPro" id="IPR004364">
    <property type="entry name" value="Aa-tRNA-synt_II"/>
</dbReference>
<evidence type="ECO:0000256" key="4">
    <source>
        <dbReference type="ARBA" id="ARBA00022917"/>
    </source>
</evidence>
<evidence type="ECO:0000256" key="5">
    <source>
        <dbReference type="ARBA" id="ARBA00023146"/>
    </source>
</evidence>
<name>A0A2M7E391_9BACT</name>
<evidence type="ECO:0000313" key="7">
    <source>
        <dbReference type="EMBL" id="PIV62196.1"/>
    </source>
</evidence>
<dbReference type="GO" id="GO:0006422">
    <property type="term" value="P:aspartyl-tRNA aminoacylation"/>
    <property type="evidence" value="ECO:0007669"/>
    <property type="project" value="TreeGrafter"/>
</dbReference>
<keyword evidence="3" id="KW-0067">ATP-binding</keyword>
<comment type="caution">
    <text evidence="7">The sequence shown here is derived from an EMBL/GenBank/DDBJ whole genome shotgun (WGS) entry which is preliminary data.</text>
</comment>
<keyword evidence="2" id="KW-0547">Nucleotide-binding</keyword>
<evidence type="ECO:0000256" key="1">
    <source>
        <dbReference type="ARBA" id="ARBA00022598"/>
    </source>
</evidence>
<evidence type="ECO:0000256" key="3">
    <source>
        <dbReference type="ARBA" id="ARBA00022840"/>
    </source>
</evidence>
<evidence type="ECO:0000259" key="6">
    <source>
        <dbReference type="Pfam" id="PF00152"/>
    </source>
</evidence>
<dbReference type="SUPFAM" id="SSF55681">
    <property type="entry name" value="Class II aaRS and biotin synthetases"/>
    <property type="match status" value="1"/>
</dbReference>
<evidence type="ECO:0000256" key="2">
    <source>
        <dbReference type="ARBA" id="ARBA00022741"/>
    </source>
</evidence>
<organism evidence="7 8">
    <name type="scientific">Candidatus Roizmanbacteria bacterium CG01_land_8_20_14_3_00_33_9</name>
    <dbReference type="NCBI Taxonomy" id="1974843"/>
    <lineage>
        <taxon>Bacteria</taxon>
        <taxon>Candidatus Roizmaniibacteriota</taxon>
    </lineage>
</organism>
<proteinExistence type="predicted"/>
<dbReference type="PANTHER" id="PTHR22594">
    <property type="entry name" value="ASPARTYL/LYSYL-TRNA SYNTHETASE"/>
    <property type="match status" value="1"/>
</dbReference>
<dbReference type="Pfam" id="PF00152">
    <property type="entry name" value="tRNA-synt_2"/>
    <property type="match status" value="1"/>
</dbReference>
<evidence type="ECO:0000313" key="8">
    <source>
        <dbReference type="Proteomes" id="UP000230116"/>
    </source>
</evidence>
<dbReference type="GO" id="GO:0005524">
    <property type="term" value="F:ATP binding"/>
    <property type="evidence" value="ECO:0007669"/>
    <property type="project" value="UniProtKB-KW"/>
</dbReference>
<feature type="domain" description="Aminoacyl-tRNA synthetase class II (D/K/N)" evidence="6">
    <location>
        <begin position="1"/>
        <end position="71"/>
    </location>
</feature>
<keyword evidence="4" id="KW-0648">Protein biosynthesis</keyword>
<dbReference type="EMBL" id="PETM01000084">
    <property type="protein sequence ID" value="PIV62196.1"/>
    <property type="molecule type" value="Genomic_DNA"/>
</dbReference>
<keyword evidence="5" id="KW-0030">Aminoacyl-tRNA synthetase</keyword>
<accession>A0A2M7E391</accession>
<dbReference type="InterPro" id="IPR045864">
    <property type="entry name" value="aa-tRNA-synth_II/BPL/LPL"/>
</dbReference>
<reference evidence="8" key="1">
    <citation type="submission" date="2017-09" db="EMBL/GenBank/DDBJ databases">
        <title>Depth-based differentiation of microbial function through sediment-hosted aquifers and enrichment of novel symbionts in the deep terrestrial subsurface.</title>
        <authorList>
            <person name="Probst A.J."/>
            <person name="Ladd B."/>
            <person name="Jarett J.K."/>
            <person name="Geller-Mcgrath D.E."/>
            <person name="Sieber C.M.K."/>
            <person name="Emerson J.B."/>
            <person name="Anantharaman K."/>
            <person name="Thomas B.C."/>
            <person name="Malmstrom R."/>
            <person name="Stieglmeier M."/>
            <person name="Klingl A."/>
            <person name="Woyke T."/>
            <person name="Ryan C.M."/>
            <person name="Banfield J.F."/>
        </authorList>
    </citation>
    <scope>NUCLEOTIDE SEQUENCE [LARGE SCALE GENOMIC DNA]</scope>
</reference>
<dbReference type="Proteomes" id="UP000230116">
    <property type="component" value="Unassembled WGS sequence"/>
</dbReference>
<dbReference type="Gene3D" id="3.30.930.10">
    <property type="entry name" value="Bira Bifunctional Protein, Domain 2"/>
    <property type="match status" value="1"/>
</dbReference>
<sequence length="99" mass="10664">GGSIRIHQPEVQQKVFDLIGFTTEQKQQFSHILEAFSYGVPPHGGIAPGLDRLLMAILGEPSVREVIAFPASSGGKISIMNAPSPASEEQLKELGIKIR</sequence>
<dbReference type="GO" id="GO:0004815">
    <property type="term" value="F:aspartate-tRNA ligase activity"/>
    <property type="evidence" value="ECO:0007669"/>
    <property type="project" value="TreeGrafter"/>
</dbReference>
<gene>
    <name evidence="7" type="ORF">COS12_03250</name>
</gene>